<evidence type="ECO:0000256" key="3">
    <source>
        <dbReference type="ARBA" id="ARBA00022771"/>
    </source>
</evidence>
<evidence type="ECO:0000313" key="12">
    <source>
        <dbReference type="EMBL" id="KAG5283004.1"/>
    </source>
</evidence>
<feature type="region of interest" description="Disordered" evidence="7">
    <location>
        <begin position="67"/>
        <end position="89"/>
    </location>
</feature>
<dbReference type="Pfam" id="PF00041">
    <property type="entry name" value="fn3"/>
    <property type="match status" value="2"/>
</dbReference>
<evidence type="ECO:0000256" key="7">
    <source>
        <dbReference type="SAM" id="MobiDB-lite"/>
    </source>
</evidence>
<dbReference type="Pfam" id="PF00643">
    <property type="entry name" value="zf-B_box"/>
    <property type="match status" value="1"/>
</dbReference>
<proteinExistence type="inferred from homology"/>
<dbReference type="InterPro" id="IPR000315">
    <property type="entry name" value="Znf_B-box"/>
</dbReference>
<dbReference type="PROSITE" id="PS50119">
    <property type="entry name" value="ZF_BBOX"/>
    <property type="match status" value="1"/>
</dbReference>
<evidence type="ECO:0000256" key="8">
    <source>
        <dbReference type="SAM" id="Phobius"/>
    </source>
</evidence>
<dbReference type="SUPFAM" id="SSF52540">
    <property type="entry name" value="P-loop containing nucleoside triphosphate hydrolases"/>
    <property type="match status" value="1"/>
</dbReference>
<dbReference type="AlphaFoldDB" id="A0AAV6H7D1"/>
<dbReference type="SMART" id="SM00336">
    <property type="entry name" value="BBOX"/>
    <property type="match status" value="2"/>
</dbReference>
<dbReference type="FunFam" id="3.40.50.300:FF:000366">
    <property type="entry name" value="GTPase, IMAP family member 2"/>
    <property type="match status" value="1"/>
</dbReference>
<keyword evidence="8" id="KW-0812">Transmembrane</keyword>
<sequence length="924" mass="102840">MADSLDSQCQDVVAKDRTLKEVDPAFSPQRHFGSMETKLETCYLTDNVMGNQSVESADDHLHESVGAASRSSIHDGRYSPVPSVTSMKSDQSMNIPYTFRCTQTTRPDSLSSMSSSCDLLRYSPPHDTVSSDLTTEPGSVLCAVCLKRAFKSCLTCMASFCEEHVRPHYTAPALQRHRLEEATEDLKQKLCQRHTRELELYCRTDQTAICVLCKEHIGHDITGLREHQSLLKTTSEMENTIAVPPPGPIEFTSVKPDSVCVCWRPPEGLTGPHRFRVSWTGEGIQEHLEVQDLKLHVQELTPGEQYTFTVATLSDDGRCSRCVSAAVHTDVPKPECLAVDMDLTSVSVKWSKPAGVDQASYLLTLHSDGQCLQTIFTKSAQHCFSELEMGKEHSITLSTVVKGFQRQSFTKTIKTSVPVPENLTVASVTPISADLSWSLHQGMEQIPHSFLISYHSEGTEPQTISTESCSTTLTDLQPDTQYTVSVCCELIEGGRSQATSTVIQTGSFVPERLAVDALDREFYKWKADLSWSLHQGMEQIPHSFLISYHSEGTEPQTISTESCSTTLTDLQPDTQYTVSVCCLLRDSGLQNKSASTNFHTSERRIVLLGKTGDGKSSAGNTILGEKVFAVHASQYSATCQCETQSRIINGRKITVIDTPGFFDTTVREESLKCDIAKCIFDSSPGPHAFIIVLKVGRYTEHEEQIIQKIKQLFADDAFKHALVLFTHGGSLDGQTIKQFVEENRSHPGAAGKRTTLKDLVNACHDRCHVIDSKLWRHQEEGESSNRTQLAKLFNTIEEMVQENNGGYYMNEILTLVEEAIQEEMQTLKETQQVQKQKLSDRELKEKAKQTVMMRIMVNTAVATPAVMLVGFFCLPSLPARRILNKTAIQKAAAKAKHPGEAIVESFKMLKQWSHVKVIFKTFTE</sequence>
<dbReference type="InterPro" id="IPR027417">
    <property type="entry name" value="P-loop_NTPase"/>
</dbReference>
<evidence type="ECO:0000256" key="5">
    <source>
        <dbReference type="ARBA" id="ARBA00023134"/>
    </source>
</evidence>
<keyword evidence="3 6" id="KW-0479">Metal-binding</keyword>
<comment type="caution">
    <text evidence="12">The sequence shown here is derived from an EMBL/GenBank/DDBJ whole genome shotgun (WGS) entry which is preliminary data.</text>
</comment>
<keyword evidence="5" id="KW-0342">GTP-binding</keyword>
<keyword evidence="8" id="KW-1133">Transmembrane helix</keyword>
<evidence type="ECO:0000256" key="6">
    <source>
        <dbReference type="PROSITE-ProRule" id="PRU00024"/>
    </source>
</evidence>
<dbReference type="Proteomes" id="UP000823561">
    <property type="component" value="Chromosome 3"/>
</dbReference>
<feature type="domain" description="Fibronectin type-III" evidence="10">
    <location>
        <begin position="245"/>
        <end position="334"/>
    </location>
</feature>
<dbReference type="Pfam" id="PF04548">
    <property type="entry name" value="AIG1"/>
    <property type="match status" value="1"/>
</dbReference>
<feature type="domain" description="Fibronectin type-III" evidence="10">
    <location>
        <begin position="419"/>
        <end position="512"/>
    </location>
</feature>
<keyword evidence="4" id="KW-0862">Zinc</keyword>
<dbReference type="InterPro" id="IPR006703">
    <property type="entry name" value="G_AIG1"/>
</dbReference>
<dbReference type="InterPro" id="IPR036116">
    <property type="entry name" value="FN3_sf"/>
</dbReference>
<evidence type="ECO:0000256" key="4">
    <source>
        <dbReference type="ARBA" id="ARBA00022833"/>
    </source>
</evidence>
<reference evidence="12" key="1">
    <citation type="submission" date="2020-10" db="EMBL/GenBank/DDBJ databases">
        <title>Chromosome-scale genome assembly of the Allis shad, Alosa alosa.</title>
        <authorList>
            <person name="Margot Z."/>
            <person name="Christophe K."/>
            <person name="Cabau C."/>
            <person name="Louis A."/>
            <person name="Berthelot C."/>
            <person name="Parey E."/>
            <person name="Roest Crollius H."/>
            <person name="Montfort J."/>
            <person name="Robinson-Rechavi M."/>
            <person name="Bucao C."/>
            <person name="Bouchez O."/>
            <person name="Gislard M."/>
            <person name="Lluch J."/>
            <person name="Milhes M."/>
            <person name="Lampietro C."/>
            <person name="Lopez Roques C."/>
            <person name="Donnadieu C."/>
            <person name="Braasch I."/>
            <person name="Desvignes T."/>
            <person name="Postlethwait J."/>
            <person name="Bobe J."/>
            <person name="Guiguen Y."/>
        </authorList>
    </citation>
    <scope>NUCLEOTIDE SEQUENCE</scope>
    <source>
        <strain evidence="12">M-15738</strain>
        <tissue evidence="12">Blood</tissue>
    </source>
</reference>
<evidence type="ECO:0000313" key="13">
    <source>
        <dbReference type="Proteomes" id="UP000823561"/>
    </source>
</evidence>
<comment type="similarity">
    <text evidence="1">Belongs to the TRAFAC class TrmE-Era-EngA-EngB-Septin-like GTPase superfamily. AIG1/Toc34/Toc159-like paraseptin GTPase family. IAN subfamily.</text>
</comment>
<dbReference type="CDD" id="cd19769">
    <property type="entry name" value="Bbox2_TRIM16-like"/>
    <property type="match status" value="1"/>
</dbReference>
<dbReference type="PROSITE" id="PS51720">
    <property type="entry name" value="G_AIG1"/>
    <property type="match status" value="1"/>
</dbReference>
<gene>
    <name evidence="12" type="ORF">AALO_G00037190</name>
</gene>
<evidence type="ECO:0000259" key="10">
    <source>
        <dbReference type="PROSITE" id="PS50853"/>
    </source>
</evidence>
<organism evidence="12 13">
    <name type="scientific">Alosa alosa</name>
    <name type="common">allis shad</name>
    <dbReference type="NCBI Taxonomy" id="278164"/>
    <lineage>
        <taxon>Eukaryota</taxon>
        <taxon>Metazoa</taxon>
        <taxon>Chordata</taxon>
        <taxon>Craniata</taxon>
        <taxon>Vertebrata</taxon>
        <taxon>Euteleostomi</taxon>
        <taxon>Actinopterygii</taxon>
        <taxon>Neopterygii</taxon>
        <taxon>Teleostei</taxon>
        <taxon>Clupei</taxon>
        <taxon>Clupeiformes</taxon>
        <taxon>Clupeoidei</taxon>
        <taxon>Clupeidae</taxon>
        <taxon>Alosa</taxon>
    </lineage>
</organism>
<dbReference type="SUPFAM" id="SSF49265">
    <property type="entry name" value="Fibronectin type III"/>
    <property type="match status" value="2"/>
</dbReference>
<feature type="domain" description="B box-type" evidence="9">
    <location>
        <begin position="186"/>
        <end position="232"/>
    </location>
</feature>
<evidence type="ECO:0000256" key="2">
    <source>
        <dbReference type="ARBA" id="ARBA00022741"/>
    </source>
</evidence>
<dbReference type="InterPro" id="IPR003961">
    <property type="entry name" value="FN3_dom"/>
</dbReference>
<dbReference type="Gene3D" id="3.40.50.300">
    <property type="entry name" value="P-loop containing nucleotide triphosphate hydrolases"/>
    <property type="match status" value="1"/>
</dbReference>
<dbReference type="Gene3D" id="3.30.160.60">
    <property type="entry name" value="Classic Zinc Finger"/>
    <property type="match status" value="1"/>
</dbReference>
<dbReference type="Gene3D" id="2.60.40.10">
    <property type="entry name" value="Immunoglobulins"/>
    <property type="match status" value="3"/>
</dbReference>
<dbReference type="CDD" id="cd01852">
    <property type="entry name" value="AIG1"/>
    <property type="match status" value="1"/>
</dbReference>
<evidence type="ECO:0000259" key="11">
    <source>
        <dbReference type="PROSITE" id="PS51720"/>
    </source>
</evidence>
<feature type="domain" description="AIG1-type G" evidence="11">
    <location>
        <begin position="600"/>
        <end position="817"/>
    </location>
</feature>
<protein>
    <submittedName>
        <fullName evidence="12">Uncharacterized protein</fullName>
    </submittedName>
</protein>
<dbReference type="CDD" id="cd00063">
    <property type="entry name" value="FN3"/>
    <property type="match status" value="3"/>
</dbReference>
<feature type="transmembrane region" description="Helical" evidence="8">
    <location>
        <begin position="851"/>
        <end position="874"/>
    </location>
</feature>
<name>A0AAV6H7D1_9TELE</name>
<keyword evidence="13" id="KW-1185">Reference proteome</keyword>
<keyword evidence="2" id="KW-0547">Nucleotide-binding</keyword>
<keyword evidence="3 6" id="KW-0863">Zinc-finger</keyword>
<dbReference type="SMART" id="SM00060">
    <property type="entry name" value="FN3"/>
    <property type="match status" value="4"/>
</dbReference>
<dbReference type="PROSITE" id="PS50853">
    <property type="entry name" value="FN3"/>
    <property type="match status" value="2"/>
</dbReference>
<accession>A0AAV6H7D1</accession>
<dbReference type="PANTHER" id="PTHR10903:SF62">
    <property type="entry name" value="GTPASE IMAP FAMILY MEMBER 4-LIKE-RELATED"/>
    <property type="match status" value="1"/>
</dbReference>
<dbReference type="InterPro" id="IPR013783">
    <property type="entry name" value="Ig-like_fold"/>
</dbReference>
<evidence type="ECO:0000259" key="9">
    <source>
        <dbReference type="PROSITE" id="PS50119"/>
    </source>
</evidence>
<dbReference type="GO" id="GO:0005525">
    <property type="term" value="F:GTP binding"/>
    <property type="evidence" value="ECO:0007669"/>
    <property type="project" value="UniProtKB-KW"/>
</dbReference>
<dbReference type="SUPFAM" id="SSF57845">
    <property type="entry name" value="B-box zinc-binding domain"/>
    <property type="match status" value="1"/>
</dbReference>
<dbReference type="GO" id="GO:0008270">
    <property type="term" value="F:zinc ion binding"/>
    <property type="evidence" value="ECO:0007669"/>
    <property type="project" value="UniProtKB-KW"/>
</dbReference>
<keyword evidence="8" id="KW-0472">Membrane</keyword>
<dbReference type="EMBL" id="JADWDJ010000003">
    <property type="protein sequence ID" value="KAG5283004.1"/>
    <property type="molecule type" value="Genomic_DNA"/>
</dbReference>
<evidence type="ECO:0000256" key="1">
    <source>
        <dbReference type="ARBA" id="ARBA00008535"/>
    </source>
</evidence>
<dbReference type="Gene3D" id="4.10.830.40">
    <property type="match status" value="1"/>
</dbReference>
<dbReference type="PANTHER" id="PTHR10903">
    <property type="entry name" value="GTPASE, IMAP FAMILY MEMBER-RELATED"/>
    <property type="match status" value="1"/>
</dbReference>
<dbReference type="InterPro" id="IPR045058">
    <property type="entry name" value="GIMA/IAN/Toc"/>
</dbReference>